<feature type="transmembrane region" description="Helical" evidence="6">
    <location>
        <begin position="308"/>
        <end position="336"/>
    </location>
</feature>
<dbReference type="eggNOG" id="COG0392">
    <property type="taxonomic scope" value="Bacteria"/>
</dbReference>
<evidence type="ECO:0008006" key="9">
    <source>
        <dbReference type="Google" id="ProtNLM"/>
    </source>
</evidence>
<dbReference type="EMBL" id="CP001958">
    <property type="protein sequence ID" value="ADG97038.1"/>
    <property type="molecule type" value="Genomic_DNA"/>
</dbReference>
<proteinExistence type="predicted"/>
<dbReference type="GO" id="GO:0005886">
    <property type="term" value="C:plasma membrane"/>
    <property type="evidence" value="ECO:0007669"/>
    <property type="project" value="UniProtKB-SubCell"/>
</dbReference>
<reference evidence="7 8" key="1">
    <citation type="journal article" date="2010" name="Stand. Genomic Sci.">
        <title>Complete genome sequence of Segniliparus rotundus type strain (CDC 1076).</title>
        <authorList>
            <person name="Sikorski J."/>
            <person name="Lapidus A."/>
            <person name="Copeland A."/>
            <person name="Misra M."/>
            <person name="Glavina Del Rio T."/>
            <person name="Nolan M."/>
            <person name="Lucas S."/>
            <person name="Chen F."/>
            <person name="Tice H."/>
            <person name="Cheng J.F."/>
            <person name="Jando M."/>
            <person name="Schneider S."/>
            <person name="Bruce D."/>
            <person name="Goodwin L."/>
            <person name="Pitluck S."/>
            <person name="Liolios K."/>
            <person name="Mikhailova N."/>
            <person name="Pati A."/>
            <person name="Ivanova N."/>
            <person name="Mavromatis K."/>
            <person name="Chen A."/>
            <person name="Palaniappan K."/>
            <person name="Chertkov O."/>
            <person name="Land M."/>
            <person name="Hauser L."/>
            <person name="Chang Y.J."/>
            <person name="Jeffries C.D."/>
            <person name="Brettin T."/>
            <person name="Detter J.C."/>
            <person name="Han C."/>
            <person name="Rohde M."/>
            <person name="Goker M."/>
            <person name="Bristow J."/>
            <person name="Eisen J.A."/>
            <person name="Markowitz V."/>
            <person name="Hugenholtz P."/>
            <person name="Kyrpides N.C."/>
            <person name="Klenk H.P."/>
        </authorList>
    </citation>
    <scope>NUCLEOTIDE SEQUENCE [LARGE SCALE GENOMIC DNA]</scope>
    <source>
        <strain evidence="8">ATCC BAA-972 / CDC 1076 / CIP 108378 / DSM 44985 / JCM 13578</strain>
    </source>
</reference>
<evidence type="ECO:0000313" key="8">
    <source>
        <dbReference type="Proteomes" id="UP000002247"/>
    </source>
</evidence>
<keyword evidence="4 6" id="KW-1133">Transmembrane helix</keyword>
<dbReference type="NCBIfam" id="TIGR00374">
    <property type="entry name" value="flippase-like domain"/>
    <property type="match status" value="1"/>
</dbReference>
<keyword evidence="3 6" id="KW-0812">Transmembrane</keyword>
<dbReference type="KEGG" id="srt:Srot_0556"/>
<evidence type="ECO:0000256" key="4">
    <source>
        <dbReference type="ARBA" id="ARBA00022989"/>
    </source>
</evidence>
<dbReference type="PANTHER" id="PTHR39087:SF2">
    <property type="entry name" value="UPF0104 MEMBRANE PROTEIN MJ1595"/>
    <property type="match status" value="1"/>
</dbReference>
<feature type="transmembrane region" description="Helical" evidence="6">
    <location>
        <begin position="52"/>
        <end position="69"/>
    </location>
</feature>
<dbReference type="HOGENOM" id="CLU_048247_0_0_11"/>
<feature type="transmembrane region" description="Helical" evidence="6">
    <location>
        <begin position="20"/>
        <end position="40"/>
    </location>
</feature>
<evidence type="ECO:0000256" key="1">
    <source>
        <dbReference type="ARBA" id="ARBA00004651"/>
    </source>
</evidence>
<evidence type="ECO:0000313" key="7">
    <source>
        <dbReference type="EMBL" id="ADG97038.1"/>
    </source>
</evidence>
<evidence type="ECO:0000256" key="3">
    <source>
        <dbReference type="ARBA" id="ARBA00022692"/>
    </source>
</evidence>
<dbReference type="STRING" id="640132.Srot_0556"/>
<evidence type="ECO:0000256" key="6">
    <source>
        <dbReference type="SAM" id="Phobius"/>
    </source>
</evidence>
<keyword evidence="8" id="KW-1185">Reference proteome</keyword>
<protein>
    <recommendedName>
        <fullName evidence="9">Lysylphosphatidylglycerol synthetase/UPF0104</fullName>
    </recommendedName>
</protein>
<dbReference type="InterPro" id="IPR022791">
    <property type="entry name" value="L-PG_synthase/AglD"/>
</dbReference>
<evidence type="ECO:0000256" key="2">
    <source>
        <dbReference type="ARBA" id="ARBA00022475"/>
    </source>
</evidence>
<dbReference type="Proteomes" id="UP000002247">
    <property type="component" value="Chromosome"/>
</dbReference>
<organism evidence="7 8">
    <name type="scientific">Segniliparus rotundus (strain ATCC BAA-972 / CDC 1076 / CIP 108378 / DSM 44985 / JCM 13578)</name>
    <dbReference type="NCBI Taxonomy" id="640132"/>
    <lineage>
        <taxon>Bacteria</taxon>
        <taxon>Bacillati</taxon>
        <taxon>Actinomycetota</taxon>
        <taxon>Actinomycetes</taxon>
        <taxon>Mycobacteriales</taxon>
        <taxon>Segniliparaceae</taxon>
        <taxon>Segniliparus</taxon>
    </lineage>
</organism>
<dbReference type="OrthoDB" id="4481258at2"/>
<feature type="transmembrane region" description="Helical" evidence="6">
    <location>
        <begin position="277"/>
        <end position="296"/>
    </location>
</feature>
<dbReference type="AlphaFoldDB" id="D6ZCJ6"/>
<feature type="transmembrane region" description="Helical" evidence="6">
    <location>
        <begin position="164"/>
        <end position="184"/>
    </location>
</feature>
<sequence length="362" mass="38955">MATQSPEGSAAPGRNPAQMLRRAALVVVVVILAIELWYVAPEVRRYWQETKNVRWLWVGACVLAAAASMESFSQVQRTLFASAGVRVSTLRSAAEIYAANSISCSLPAGQVLATAFAYRQTRRWGATALVASWQIVMSGLLKGAGLALIGFGGAFLAGVKTTPFSLIFMVGGFLAFLFLAQFIASRPEDMSALSSKIFALVNRLRKRPPDEGLLRWQQLLEQAQAVRLSRLDGLKAFSWSMTNWLADIACLACACYATDAHPSLPGLLTAYALGKTAAVAVPLLPGGLGVVELVLVPTLTGSGVPSGAAFSAVVIYRLVSFLLVTAVGWVVFFLVFRKSDPIHTKQPDEFDQERLETNTPNT</sequence>
<feature type="transmembrane region" description="Helical" evidence="6">
    <location>
        <begin position="139"/>
        <end position="158"/>
    </location>
</feature>
<dbReference type="RefSeq" id="WP_013137494.1">
    <property type="nucleotide sequence ID" value="NC_014168.1"/>
</dbReference>
<gene>
    <name evidence="7" type="ordered locus">Srot_0556</name>
</gene>
<dbReference type="PANTHER" id="PTHR39087">
    <property type="entry name" value="UPF0104 MEMBRANE PROTEIN MJ1595"/>
    <property type="match status" value="1"/>
</dbReference>
<accession>D6ZCJ6</accession>
<name>D6ZCJ6_SEGRD</name>
<comment type="subcellular location">
    <subcellularLocation>
        <location evidence="1">Cell membrane</location>
        <topology evidence="1">Multi-pass membrane protein</topology>
    </subcellularLocation>
</comment>
<dbReference type="Pfam" id="PF03706">
    <property type="entry name" value="LPG_synthase_TM"/>
    <property type="match status" value="1"/>
</dbReference>
<evidence type="ECO:0000256" key="5">
    <source>
        <dbReference type="ARBA" id="ARBA00023136"/>
    </source>
</evidence>
<keyword evidence="2" id="KW-1003">Cell membrane</keyword>
<keyword evidence="5 6" id="KW-0472">Membrane</keyword>